<accession>A0AA85IRT4</accession>
<sequence length="579" mass="64561">MHASSVIVENMPMMPMTPQIVIEIPANTPPESNYNSNVNLNTNLINSLFIQSHNNNNHNNGWLSGASSPGSCYQNLLSPTNYWSKNHYLTSTSDSLFSHGNLRDDDCRTERQTPLDSQSIYSQMSRTPPPMVLLSPTSSVSSQCLNQNRNPYCCMINGQMKNPCLPEGTTGSFQRSNSISLATAHVNGNKFHYPDSNIEMYSGQPSDSHASHPFRSCTPSSMIMNMKHQSNRSLSPYSCSNYPQNPNLSRQCIPCLSADSHCSVGLEQTVGFHPTIPTKIKQYRTRRASSPLSYKSSNASSQLLCSNNNNNNNSSTMRISACLTKSGCMHNFQRCSVPNKQQSSMQRSNSLPELLITKTKTIDAIKRRKTDRYKDIWYKCIPEMKSCNLFPTPLACSRNSFYPLELPCQQQQHQQQAYCLSSAMNHRRHTEGCSLKPNRSLLLLHQSSRRSNSVCSQNHCPANTIAGNTTNRNIISSMRNMNCNNVIINDCNLHARSAVSMMLNSKLDEGGISGNNNNNANTKTPIYKNHTLLDKTPSQICNKQTVNPVDLDSAKLDDYQSITELPVKTGDSFTRCLVP</sequence>
<dbReference type="WBParaSite" id="TREG1_107650.1">
    <property type="protein sequence ID" value="TREG1_107650.1"/>
    <property type="gene ID" value="TREG1_107650"/>
</dbReference>
<keyword evidence="1" id="KW-1185">Reference proteome</keyword>
<name>A0AA85IRT4_TRIRE</name>
<evidence type="ECO:0000313" key="2">
    <source>
        <dbReference type="WBParaSite" id="TREG1_107650.1"/>
    </source>
</evidence>
<proteinExistence type="predicted"/>
<organism evidence="1 2">
    <name type="scientific">Trichobilharzia regenti</name>
    <name type="common">Nasal bird schistosome</name>
    <dbReference type="NCBI Taxonomy" id="157069"/>
    <lineage>
        <taxon>Eukaryota</taxon>
        <taxon>Metazoa</taxon>
        <taxon>Spiralia</taxon>
        <taxon>Lophotrochozoa</taxon>
        <taxon>Platyhelminthes</taxon>
        <taxon>Trematoda</taxon>
        <taxon>Digenea</taxon>
        <taxon>Strigeidida</taxon>
        <taxon>Schistosomatoidea</taxon>
        <taxon>Schistosomatidae</taxon>
        <taxon>Trichobilharzia</taxon>
    </lineage>
</organism>
<dbReference type="Proteomes" id="UP000050795">
    <property type="component" value="Unassembled WGS sequence"/>
</dbReference>
<dbReference type="AlphaFoldDB" id="A0AA85IRT4"/>
<protein>
    <submittedName>
        <fullName evidence="2">Uncharacterized protein</fullName>
    </submittedName>
</protein>
<reference evidence="2" key="2">
    <citation type="submission" date="2023-11" db="UniProtKB">
        <authorList>
            <consortium name="WormBaseParasite"/>
        </authorList>
    </citation>
    <scope>IDENTIFICATION</scope>
</reference>
<reference evidence="1" key="1">
    <citation type="submission" date="2022-06" db="EMBL/GenBank/DDBJ databases">
        <authorList>
            <person name="Berger JAMES D."/>
            <person name="Berger JAMES D."/>
        </authorList>
    </citation>
    <scope>NUCLEOTIDE SEQUENCE [LARGE SCALE GENOMIC DNA]</scope>
</reference>
<evidence type="ECO:0000313" key="1">
    <source>
        <dbReference type="Proteomes" id="UP000050795"/>
    </source>
</evidence>